<evidence type="ECO:0000313" key="8">
    <source>
        <dbReference type="Proteomes" id="UP000682134"/>
    </source>
</evidence>
<dbReference type="SUPFAM" id="SSF56601">
    <property type="entry name" value="beta-lactamase/transpeptidase-like"/>
    <property type="match status" value="1"/>
</dbReference>
<keyword evidence="4 6" id="KW-0378">Hydrolase</keyword>
<dbReference type="NCBIfam" id="TIGR03814">
    <property type="entry name" value="Gln_ase"/>
    <property type="match status" value="1"/>
</dbReference>
<feature type="binding site" evidence="6">
    <location>
        <position position="254"/>
    </location>
    <ligand>
        <name>substrate</name>
    </ligand>
</feature>
<dbReference type="InterPro" id="IPR012338">
    <property type="entry name" value="Beta-lactam/transpept-like"/>
</dbReference>
<feature type="binding site" evidence="6">
    <location>
        <position position="178"/>
    </location>
    <ligand>
        <name>substrate</name>
    </ligand>
</feature>
<dbReference type="HAMAP" id="MF_00313">
    <property type="entry name" value="Glutaminase"/>
    <property type="match status" value="1"/>
</dbReference>
<comment type="caution">
    <text evidence="7">The sequence shown here is derived from an EMBL/GenBank/DDBJ whole genome shotgun (WGS) entry which is preliminary data.</text>
</comment>
<dbReference type="RefSeq" id="WP_209407540.1">
    <property type="nucleotide sequence ID" value="NZ_JAGIYQ010000020.1"/>
</dbReference>
<evidence type="ECO:0000256" key="3">
    <source>
        <dbReference type="ARBA" id="ARBA00012918"/>
    </source>
</evidence>
<keyword evidence="6" id="KW-0007">Acetylation</keyword>
<dbReference type="Gene3D" id="3.40.710.10">
    <property type="entry name" value="DD-peptidase/beta-lactamase superfamily"/>
    <property type="match status" value="1"/>
</dbReference>
<feature type="binding site" evidence="6">
    <location>
        <position position="171"/>
    </location>
    <ligand>
        <name>substrate</name>
    </ligand>
</feature>
<comment type="similarity">
    <text evidence="1 6">Belongs to the glutaminase family.</text>
</comment>
<comment type="subunit">
    <text evidence="2 6">Homotetramer.</text>
</comment>
<sequence length="318" mass="35015">MTPNGFREELVVKTIQELNELIEKAREFIPYGKVASYIPALARANKKDLSVAVYLPDGRHYEAGDTSTKFTLQSISKVIVLALVLMDRGEDYVFERVGMEPTGDPFNSIAKLEKTSAGKPLNPMINAGALAVTSMIKGINVEDRFDRLMDFVRLLTGNPELSYSEEVAKSEFETAHLNRSLCFFMKEHGIITEDVEKLLDLYTKQCSIEVNCLELAKIGLVFSLNGWDPVTKQQVIPEKIAQICNTFMVTCGMYNASGEFAIKVGIPAKSGVSGGVMGAVPRRFGIGVYGPSLDEIGNSIAGIKLLELLSKHYNLSIF</sequence>
<accession>A0A940SLJ8</accession>
<name>A0A940SLJ8_9BACI</name>
<evidence type="ECO:0000313" key="7">
    <source>
        <dbReference type="EMBL" id="MBP0727204.1"/>
    </source>
</evidence>
<feature type="binding site" evidence="6">
    <location>
        <position position="272"/>
    </location>
    <ligand>
        <name>substrate</name>
    </ligand>
</feature>
<dbReference type="EC" id="3.5.1.2" evidence="3 6"/>
<proteinExistence type="inferred from homology"/>
<evidence type="ECO:0000256" key="5">
    <source>
        <dbReference type="ARBA" id="ARBA00049534"/>
    </source>
</evidence>
<evidence type="ECO:0000256" key="4">
    <source>
        <dbReference type="ARBA" id="ARBA00022801"/>
    </source>
</evidence>
<protein>
    <recommendedName>
        <fullName evidence="3 6">Glutaminase</fullName>
        <ecNumber evidence="3 6">3.5.1.2</ecNumber>
    </recommendedName>
</protein>
<dbReference type="FunFam" id="3.40.710.10:FF:000005">
    <property type="entry name" value="Glutaminase"/>
    <property type="match status" value="1"/>
</dbReference>
<evidence type="ECO:0000256" key="2">
    <source>
        <dbReference type="ARBA" id="ARBA00011881"/>
    </source>
</evidence>
<reference evidence="7" key="1">
    <citation type="submission" date="2021-04" db="EMBL/GenBank/DDBJ databases">
        <title>Genome seq and assembly of Bacillus sp.</title>
        <authorList>
            <person name="Chhetri G."/>
        </authorList>
    </citation>
    <scope>NUCLEOTIDE SEQUENCE</scope>
    <source>
        <strain evidence="7">RG28</strain>
    </source>
</reference>
<comment type="catalytic activity">
    <reaction evidence="5 6">
        <text>L-glutamine + H2O = L-glutamate + NH4(+)</text>
        <dbReference type="Rhea" id="RHEA:15889"/>
        <dbReference type="ChEBI" id="CHEBI:15377"/>
        <dbReference type="ChEBI" id="CHEBI:28938"/>
        <dbReference type="ChEBI" id="CHEBI:29985"/>
        <dbReference type="ChEBI" id="CHEBI:58359"/>
        <dbReference type="EC" id="3.5.1.2"/>
    </reaction>
</comment>
<dbReference type="AlphaFoldDB" id="A0A940SLJ8"/>
<dbReference type="InterPro" id="IPR015868">
    <property type="entry name" value="Glutaminase"/>
</dbReference>
<dbReference type="GO" id="GO:0006543">
    <property type="term" value="P:L-glutamine catabolic process"/>
    <property type="evidence" value="ECO:0007669"/>
    <property type="project" value="TreeGrafter"/>
</dbReference>
<organism evidence="7 8">
    <name type="scientific">Gottfriedia endophytica</name>
    <dbReference type="NCBI Taxonomy" id="2820819"/>
    <lineage>
        <taxon>Bacteria</taxon>
        <taxon>Bacillati</taxon>
        <taxon>Bacillota</taxon>
        <taxon>Bacilli</taxon>
        <taxon>Bacillales</taxon>
        <taxon>Bacillaceae</taxon>
        <taxon>Gottfriedia</taxon>
    </lineage>
</organism>
<keyword evidence="8" id="KW-1185">Reference proteome</keyword>
<dbReference type="PANTHER" id="PTHR12544">
    <property type="entry name" value="GLUTAMINASE"/>
    <property type="match status" value="1"/>
</dbReference>
<dbReference type="PANTHER" id="PTHR12544:SF29">
    <property type="entry name" value="GLUTAMINASE"/>
    <property type="match status" value="1"/>
</dbReference>
<feature type="binding site" evidence="6">
    <location>
        <position position="202"/>
    </location>
    <ligand>
        <name>substrate</name>
    </ligand>
</feature>
<dbReference type="Proteomes" id="UP000682134">
    <property type="component" value="Unassembled WGS sequence"/>
</dbReference>
<evidence type="ECO:0000256" key="1">
    <source>
        <dbReference type="ARBA" id="ARBA00011076"/>
    </source>
</evidence>
<dbReference type="GO" id="GO:0004359">
    <property type="term" value="F:glutaminase activity"/>
    <property type="evidence" value="ECO:0007669"/>
    <property type="project" value="UniProtKB-UniRule"/>
</dbReference>
<dbReference type="EMBL" id="JAGIYQ010000020">
    <property type="protein sequence ID" value="MBP0727204.1"/>
    <property type="molecule type" value="Genomic_DNA"/>
</dbReference>
<dbReference type="Pfam" id="PF04960">
    <property type="entry name" value="Glutaminase"/>
    <property type="match status" value="1"/>
</dbReference>
<feature type="binding site" evidence="6">
    <location>
        <position position="126"/>
    </location>
    <ligand>
        <name>substrate</name>
    </ligand>
</feature>
<dbReference type="GO" id="GO:0006537">
    <property type="term" value="P:glutamate biosynthetic process"/>
    <property type="evidence" value="ECO:0007669"/>
    <property type="project" value="TreeGrafter"/>
</dbReference>
<evidence type="ECO:0000256" key="6">
    <source>
        <dbReference type="HAMAP-Rule" id="MF_00313"/>
    </source>
</evidence>
<feature type="binding site" evidence="6">
    <location>
        <position position="74"/>
    </location>
    <ligand>
        <name>substrate</name>
    </ligand>
</feature>
<gene>
    <name evidence="6 7" type="primary">glsA</name>
    <name evidence="7" type="ORF">J5Y03_18810</name>
</gene>